<keyword evidence="7" id="KW-1185">Reference proteome</keyword>
<evidence type="ECO:0000256" key="2">
    <source>
        <dbReference type="ARBA" id="ARBA00022679"/>
    </source>
</evidence>
<dbReference type="InterPro" id="IPR039551">
    <property type="entry name" value="Cho/carn_acyl_trans"/>
</dbReference>
<gene>
    <name evidence="6" type="ORF">EUX98_g961</name>
</gene>
<evidence type="ECO:0000256" key="1">
    <source>
        <dbReference type="ARBA" id="ARBA00005232"/>
    </source>
</evidence>
<organism evidence="6 7">
    <name type="scientific">Antrodiella citrinella</name>
    <dbReference type="NCBI Taxonomy" id="2447956"/>
    <lineage>
        <taxon>Eukaryota</taxon>
        <taxon>Fungi</taxon>
        <taxon>Dikarya</taxon>
        <taxon>Basidiomycota</taxon>
        <taxon>Agaricomycotina</taxon>
        <taxon>Agaricomycetes</taxon>
        <taxon>Polyporales</taxon>
        <taxon>Steccherinaceae</taxon>
        <taxon>Antrodiella</taxon>
    </lineage>
</organism>
<accession>A0A4V3XJH9</accession>
<dbReference type="Pfam" id="PF00755">
    <property type="entry name" value="Carn_acyltransf"/>
    <property type="match status" value="1"/>
</dbReference>
<dbReference type="InterPro" id="IPR000542">
    <property type="entry name" value="Carn_acyl_trans"/>
</dbReference>
<evidence type="ECO:0000256" key="4">
    <source>
        <dbReference type="PIRSR" id="PIRSR600542-1"/>
    </source>
</evidence>
<evidence type="ECO:0000256" key="3">
    <source>
        <dbReference type="ARBA" id="ARBA00023315"/>
    </source>
</evidence>
<dbReference type="Gene3D" id="3.30.559.70">
    <property type="entry name" value="Choline/Carnitine o-acyltransferase, domain 2"/>
    <property type="match status" value="1"/>
</dbReference>
<dbReference type="SUPFAM" id="SSF52777">
    <property type="entry name" value="CoA-dependent acyltransferases"/>
    <property type="match status" value="2"/>
</dbReference>
<feature type="domain" description="Choline/carnitine acyltransferase" evidence="5">
    <location>
        <begin position="6"/>
        <end position="436"/>
    </location>
</feature>
<dbReference type="Gene3D" id="3.30.559.10">
    <property type="entry name" value="Chloramphenicol acetyltransferase-like domain"/>
    <property type="match status" value="1"/>
</dbReference>
<keyword evidence="3" id="KW-0012">Acyltransferase</keyword>
<evidence type="ECO:0000313" key="6">
    <source>
        <dbReference type="EMBL" id="THH33183.1"/>
    </source>
</evidence>
<protein>
    <recommendedName>
        <fullName evidence="5">Choline/carnitine acyltransferase domain-containing protein</fullName>
    </recommendedName>
</protein>
<comment type="similarity">
    <text evidence="1">Belongs to the carnitine/choline acetyltransferase family.</text>
</comment>
<sequence length="453" mass="50305">MLCVYDWFYVIDVLDDSLQMIPLQELESRITSVVLDVAKRLKTGNPAIPISVLSADDRNQWTENLAYLLSLSPANHDTFTAIKHSIFALSLDPYTYVRSSRSQAPSLPQPDTDNEIDDHLHNLRSSHPGHPARNRWWDKPLNIIVESNTRAGAIGEHSVCDALVPSIVTEYAVVQGIDDDAFGGPLVLGASDDSLVANATLDGWRRLDWVTDKHIEDECVAAEKRAKALTDDSDDTVLWFSQYGAGWIKNIARQSPDAYIQMALQLAWYRTRGTVTATYETALTRLFHHGRTETIRSLSSDSHAFVLAMGESSTTVEARRALLQRAIQTHTNLTRAASTGKGIDRHLLGLRLMLQANHGERHELLDDELFSRSQTWKLSTSGLSAGHQFRGTGFGSPEADGYGINYLAGLDIVKFGIESKHSCPLTSTAIFKDAVSQAMLDMRALFQYHKSNL</sequence>
<dbReference type="OrthoDB" id="240216at2759"/>
<dbReference type="PANTHER" id="PTHR22589:SF107">
    <property type="entry name" value="CHOLINE_CARNITINE ACYLTRANSFERASE DOMAIN-CONTAINING PROTEIN"/>
    <property type="match status" value="1"/>
</dbReference>
<dbReference type="InterPro" id="IPR042231">
    <property type="entry name" value="Cho/carn_acyl_trans_2"/>
</dbReference>
<dbReference type="InterPro" id="IPR023213">
    <property type="entry name" value="CAT-like_dom_sf"/>
</dbReference>
<dbReference type="PANTHER" id="PTHR22589">
    <property type="entry name" value="CARNITINE O-ACYLTRANSFERASE"/>
    <property type="match status" value="1"/>
</dbReference>
<name>A0A4V3XJH9_9APHY</name>
<keyword evidence="2" id="KW-0808">Transferase</keyword>
<feature type="active site" description="Proton acceptor" evidence="4">
    <location>
        <position position="157"/>
    </location>
</feature>
<evidence type="ECO:0000259" key="5">
    <source>
        <dbReference type="Pfam" id="PF00755"/>
    </source>
</evidence>
<dbReference type="EMBL" id="SGPM01000009">
    <property type="protein sequence ID" value="THH33183.1"/>
    <property type="molecule type" value="Genomic_DNA"/>
</dbReference>
<evidence type="ECO:0000313" key="7">
    <source>
        <dbReference type="Proteomes" id="UP000308730"/>
    </source>
</evidence>
<comment type="caution">
    <text evidence="6">The sequence shown here is derived from an EMBL/GenBank/DDBJ whole genome shotgun (WGS) entry which is preliminary data.</text>
</comment>
<dbReference type="Proteomes" id="UP000308730">
    <property type="component" value="Unassembled WGS sequence"/>
</dbReference>
<dbReference type="AlphaFoldDB" id="A0A4V3XJH9"/>
<reference evidence="6 7" key="1">
    <citation type="submission" date="2019-02" db="EMBL/GenBank/DDBJ databases">
        <title>Genome sequencing of the rare red list fungi Antrodiella citrinella (Flaviporus citrinellus).</title>
        <authorList>
            <person name="Buettner E."/>
            <person name="Kellner H."/>
        </authorList>
    </citation>
    <scope>NUCLEOTIDE SEQUENCE [LARGE SCALE GENOMIC DNA]</scope>
    <source>
        <strain evidence="6 7">DSM 108506</strain>
    </source>
</reference>
<proteinExistence type="inferred from homology"/>
<dbReference type="GO" id="GO:0016746">
    <property type="term" value="F:acyltransferase activity"/>
    <property type="evidence" value="ECO:0007669"/>
    <property type="project" value="UniProtKB-KW"/>
</dbReference>